<accession>A0A699YDB3</accession>
<dbReference type="EMBL" id="BLLF01000131">
    <property type="protein sequence ID" value="GFH08023.1"/>
    <property type="molecule type" value="Genomic_DNA"/>
</dbReference>
<sequence length="221" mass="24392">MGEEEDAQAAQPRTFTSPLQQQLYLQTRLGAPVFSPKFRKPQVAGQGVRAALPQLEKSFLAQKTQQLRSSLQAAIQVPSLRQDLPGPGFPNAELPPLEHKPPGIATVPLRGSGAKLSRAAERPPLLPGGLDTSQRVAPIKSAAQVLGPASELPYVKLIYTLREYPNTEDFVYLRRMDRNPSQYDPYALEVVPFASLHQQDFYTMSVRGITHYVDGQTLDFA</sequence>
<feature type="non-terminal residue" evidence="1">
    <location>
        <position position="221"/>
    </location>
</feature>
<name>A0A699YDB3_HAELA</name>
<dbReference type="AlphaFoldDB" id="A0A699YDB3"/>
<keyword evidence="2" id="KW-1185">Reference proteome</keyword>
<dbReference type="Proteomes" id="UP000485058">
    <property type="component" value="Unassembled WGS sequence"/>
</dbReference>
<comment type="caution">
    <text evidence="1">The sequence shown here is derived from an EMBL/GenBank/DDBJ whole genome shotgun (WGS) entry which is preliminary data.</text>
</comment>
<proteinExistence type="predicted"/>
<evidence type="ECO:0000313" key="1">
    <source>
        <dbReference type="EMBL" id="GFH08023.1"/>
    </source>
</evidence>
<organism evidence="1 2">
    <name type="scientific">Haematococcus lacustris</name>
    <name type="common">Green alga</name>
    <name type="synonym">Haematococcus pluvialis</name>
    <dbReference type="NCBI Taxonomy" id="44745"/>
    <lineage>
        <taxon>Eukaryota</taxon>
        <taxon>Viridiplantae</taxon>
        <taxon>Chlorophyta</taxon>
        <taxon>core chlorophytes</taxon>
        <taxon>Chlorophyceae</taxon>
        <taxon>CS clade</taxon>
        <taxon>Chlamydomonadales</taxon>
        <taxon>Haematococcaceae</taxon>
        <taxon>Haematococcus</taxon>
    </lineage>
</organism>
<gene>
    <name evidence="1" type="ORF">HaLaN_02918</name>
</gene>
<evidence type="ECO:0000313" key="2">
    <source>
        <dbReference type="Proteomes" id="UP000485058"/>
    </source>
</evidence>
<feature type="non-terminal residue" evidence="1">
    <location>
        <position position="1"/>
    </location>
</feature>
<protein>
    <submittedName>
        <fullName evidence="1">DHC3 protein</fullName>
    </submittedName>
</protein>
<reference evidence="1 2" key="1">
    <citation type="submission" date="2020-02" db="EMBL/GenBank/DDBJ databases">
        <title>Draft genome sequence of Haematococcus lacustris strain NIES-144.</title>
        <authorList>
            <person name="Morimoto D."/>
            <person name="Nakagawa S."/>
            <person name="Yoshida T."/>
            <person name="Sawayama S."/>
        </authorList>
    </citation>
    <scope>NUCLEOTIDE SEQUENCE [LARGE SCALE GENOMIC DNA]</scope>
    <source>
        <strain evidence="1 2">NIES-144</strain>
    </source>
</reference>